<name>A0ABV8JKE7_9FLAO</name>
<evidence type="ECO:0000313" key="3">
    <source>
        <dbReference type="Proteomes" id="UP001595814"/>
    </source>
</evidence>
<keyword evidence="1" id="KW-0812">Transmembrane</keyword>
<comment type="caution">
    <text evidence="2">The sequence shown here is derived from an EMBL/GenBank/DDBJ whole genome shotgun (WGS) entry which is preliminary data.</text>
</comment>
<sequence length="207" mass="24012">MKNKLTPYKNIYSVLKLNRYIVLAVVFACLLTSIFALVTVYRFNQRMLNSTFAVNTDGSIIPLKLISQKENMEVEALSHLDLFHNYFYGIDESNYEKNLEKALWLGDSTVDNVYRQKKADGVYNRLLQYSLVQEVISVNTELILNGERISFQTETIFEINRGSIIDRYQLLTTGNLLQVDRNFPNNTHGLLITNFFENSLKKLNIHK</sequence>
<evidence type="ECO:0000313" key="2">
    <source>
        <dbReference type="EMBL" id="MFC4094860.1"/>
    </source>
</evidence>
<protein>
    <submittedName>
        <fullName evidence="2">Conjugal transfer protein TraK</fullName>
    </submittedName>
</protein>
<keyword evidence="1" id="KW-0472">Membrane</keyword>
<organism evidence="2 3">
    <name type="scientific">Euzebyella saccharophila</name>
    <dbReference type="NCBI Taxonomy" id="679664"/>
    <lineage>
        <taxon>Bacteria</taxon>
        <taxon>Pseudomonadati</taxon>
        <taxon>Bacteroidota</taxon>
        <taxon>Flavobacteriia</taxon>
        <taxon>Flavobacteriales</taxon>
        <taxon>Flavobacteriaceae</taxon>
        <taxon>Euzebyella</taxon>
    </lineage>
</organism>
<dbReference type="Proteomes" id="UP001595814">
    <property type="component" value="Unassembled WGS sequence"/>
</dbReference>
<gene>
    <name evidence="2" type="ORF">ACFOUT_03185</name>
</gene>
<accession>A0ABV8JKE7</accession>
<keyword evidence="3" id="KW-1185">Reference proteome</keyword>
<keyword evidence="1" id="KW-1133">Transmembrane helix</keyword>
<proteinExistence type="predicted"/>
<dbReference type="RefSeq" id="WP_192462223.1">
    <property type="nucleotide sequence ID" value="NZ_JACYFJ010000003.1"/>
</dbReference>
<dbReference type="EMBL" id="JBHSAW010000003">
    <property type="protein sequence ID" value="MFC4094860.1"/>
    <property type="molecule type" value="Genomic_DNA"/>
</dbReference>
<feature type="transmembrane region" description="Helical" evidence="1">
    <location>
        <begin position="20"/>
        <end position="41"/>
    </location>
</feature>
<evidence type="ECO:0000256" key="1">
    <source>
        <dbReference type="SAM" id="Phobius"/>
    </source>
</evidence>
<reference evidence="3" key="1">
    <citation type="journal article" date="2019" name="Int. J. Syst. Evol. Microbiol.">
        <title>The Global Catalogue of Microorganisms (GCM) 10K type strain sequencing project: providing services to taxonomists for standard genome sequencing and annotation.</title>
        <authorList>
            <consortium name="The Broad Institute Genomics Platform"/>
            <consortium name="The Broad Institute Genome Sequencing Center for Infectious Disease"/>
            <person name="Wu L."/>
            <person name="Ma J."/>
        </authorList>
    </citation>
    <scope>NUCLEOTIDE SEQUENCE [LARGE SCALE GENOMIC DNA]</scope>
    <source>
        <strain evidence="3">CECT 7477</strain>
    </source>
</reference>